<evidence type="ECO:0000259" key="5">
    <source>
        <dbReference type="Pfam" id="PF01494"/>
    </source>
</evidence>
<evidence type="ECO:0000256" key="1">
    <source>
        <dbReference type="ARBA" id="ARBA00007992"/>
    </source>
</evidence>
<keyword evidence="3" id="KW-0274">FAD</keyword>
<dbReference type="EMBL" id="JAPEVB010000003">
    <property type="protein sequence ID" value="KAJ4390891.1"/>
    <property type="molecule type" value="Genomic_DNA"/>
</dbReference>
<dbReference type="OrthoDB" id="16820at2759"/>
<accession>A0A9W9CX87</accession>
<feature type="domain" description="FAD-binding" evidence="5">
    <location>
        <begin position="249"/>
        <end position="373"/>
    </location>
</feature>
<organism evidence="6 7">
    <name type="scientific">Gnomoniopsis smithogilvyi</name>
    <dbReference type="NCBI Taxonomy" id="1191159"/>
    <lineage>
        <taxon>Eukaryota</taxon>
        <taxon>Fungi</taxon>
        <taxon>Dikarya</taxon>
        <taxon>Ascomycota</taxon>
        <taxon>Pezizomycotina</taxon>
        <taxon>Sordariomycetes</taxon>
        <taxon>Sordariomycetidae</taxon>
        <taxon>Diaporthales</taxon>
        <taxon>Gnomoniaceae</taxon>
        <taxon>Gnomoniopsis</taxon>
    </lineage>
</organism>
<keyword evidence="7" id="KW-1185">Reference proteome</keyword>
<proteinExistence type="inferred from homology"/>
<dbReference type="PRINTS" id="PR00420">
    <property type="entry name" value="RNGMNOXGNASE"/>
</dbReference>
<evidence type="ECO:0000256" key="3">
    <source>
        <dbReference type="ARBA" id="ARBA00022827"/>
    </source>
</evidence>
<dbReference type="GO" id="GO:0044550">
    <property type="term" value="P:secondary metabolite biosynthetic process"/>
    <property type="evidence" value="ECO:0007669"/>
    <property type="project" value="TreeGrafter"/>
</dbReference>
<dbReference type="InterPro" id="IPR051104">
    <property type="entry name" value="FAD_monoxygenase"/>
</dbReference>
<dbReference type="Proteomes" id="UP001140453">
    <property type="component" value="Unassembled WGS sequence"/>
</dbReference>
<name>A0A9W9CX87_9PEZI</name>
<sequence>MDQKIRIAISGGGLAGASLIRALLQHSNLDVHIFESASEFKEAGAAVGTTRNALAALDLMGLMPCLELAGAVSMLGARMFLAEGPNKGKMVFERDRDVEDGGLDFNCVVHRASFLRELLVDVPEERMHTSKKLQSVEPHDSDTDGSIILHFTDGTTHECDILVGADGVHSLVRQLLLGQDDPAVAPLNSGWWAIWTLQSYDKGRALLGEGPVDVEDAREYAWTGDGTFLMHNLLSQGQLMQFVVTGYDSHAVGTNSWNRRISAADIQNLWKHWPSHLQVAVKELLCTEPEQTALYFFEHPHAKKYASETLCVIGDAAHCTTPWMAAGGGMCMEDSLILSSLLGRSKTISQARAALSAYSEIRVPRTQRIVDASRLMGTWMTGMNEETGLDLERLRKRVPRAWDFIYDLDMAKHREDAINLMDMKLKIGNGI</sequence>
<dbReference type="SUPFAM" id="SSF51905">
    <property type="entry name" value="FAD/NAD(P)-binding domain"/>
    <property type="match status" value="1"/>
</dbReference>
<dbReference type="Pfam" id="PF01494">
    <property type="entry name" value="FAD_binding_3"/>
    <property type="match status" value="2"/>
</dbReference>
<keyword evidence="2" id="KW-0285">Flavoprotein</keyword>
<dbReference type="GO" id="GO:0016491">
    <property type="term" value="F:oxidoreductase activity"/>
    <property type="evidence" value="ECO:0007669"/>
    <property type="project" value="UniProtKB-KW"/>
</dbReference>
<reference evidence="6" key="1">
    <citation type="submission" date="2022-10" db="EMBL/GenBank/DDBJ databases">
        <title>Tapping the CABI collections for fungal endophytes: first genome assemblies for Collariella, Neodidymelliopsis, Ascochyta clinopodiicola, Didymella pomorum, Didymosphaeria variabile, Neocosmospora piperis and Neocucurbitaria cava.</title>
        <authorList>
            <person name="Hill R."/>
        </authorList>
    </citation>
    <scope>NUCLEOTIDE SEQUENCE</scope>
    <source>
        <strain evidence="6">IMI 355082</strain>
    </source>
</reference>
<evidence type="ECO:0000313" key="6">
    <source>
        <dbReference type="EMBL" id="KAJ4390891.1"/>
    </source>
</evidence>
<evidence type="ECO:0000256" key="4">
    <source>
        <dbReference type="ARBA" id="ARBA00023002"/>
    </source>
</evidence>
<keyword evidence="4" id="KW-0560">Oxidoreductase</keyword>
<feature type="domain" description="FAD-binding" evidence="5">
    <location>
        <begin position="6"/>
        <end position="176"/>
    </location>
</feature>
<protein>
    <recommendedName>
        <fullName evidence="5">FAD-binding domain-containing protein</fullName>
    </recommendedName>
</protein>
<evidence type="ECO:0000313" key="7">
    <source>
        <dbReference type="Proteomes" id="UP001140453"/>
    </source>
</evidence>
<dbReference type="PANTHER" id="PTHR46720">
    <property type="entry name" value="HYDROXYLASE, PUTATIVE (AFU_ORTHOLOGUE AFUA_3G01460)-RELATED"/>
    <property type="match status" value="1"/>
</dbReference>
<dbReference type="InterPro" id="IPR036188">
    <property type="entry name" value="FAD/NAD-bd_sf"/>
</dbReference>
<dbReference type="Gene3D" id="3.50.50.60">
    <property type="entry name" value="FAD/NAD(P)-binding domain"/>
    <property type="match status" value="1"/>
</dbReference>
<dbReference type="GO" id="GO:0071949">
    <property type="term" value="F:FAD binding"/>
    <property type="evidence" value="ECO:0007669"/>
    <property type="project" value="InterPro"/>
</dbReference>
<dbReference type="AlphaFoldDB" id="A0A9W9CX87"/>
<gene>
    <name evidence="6" type="ORF">N0V93_004490</name>
</gene>
<comment type="caution">
    <text evidence="6">The sequence shown here is derived from an EMBL/GenBank/DDBJ whole genome shotgun (WGS) entry which is preliminary data.</text>
</comment>
<evidence type="ECO:0000256" key="2">
    <source>
        <dbReference type="ARBA" id="ARBA00022630"/>
    </source>
</evidence>
<dbReference type="PANTHER" id="PTHR46720:SF3">
    <property type="entry name" value="FAD-BINDING DOMAIN-CONTAINING PROTEIN-RELATED"/>
    <property type="match status" value="1"/>
</dbReference>
<comment type="similarity">
    <text evidence="1">Belongs to the paxM FAD-dependent monooxygenase family.</text>
</comment>
<dbReference type="InterPro" id="IPR002938">
    <property type="entry name" value="FAD-bd"/>
</dbReference>